<dbReference type="PROSITE" id="PS50893">
    <property type="entry name" value="ABC_TRANSPORTER_2"/>
    <property type="match status" value="1"/>
</dbReference>
<dbReference type="GO" id="GO:0005524">
    <property type="term" value="F:ATP binding"/>
    <property type="evidence" value="ECO:0007669"/>
    <property type="project" value="UniProtKB-KW"/>
</dbReference>
<evidence type="ECO:0000259" key="4">
    <source>
        <dbReference type="PROSITE" id="PS50893"/>
    </source>
</evidence>
<dbReference type="PANTHER" id="PTHR42711">
    <property type="entry name" value="ABC TRANSPORTER ATP-BINDING PROTEIN"/>
    <property type="match status" value="1"/>
</dbReference>
<name>A0A2Y9BC89_9FIRM</name>
<dbReference type="EMBL" id="QGDL01000003">
    <property type="protein sequence ID" value="PWJ30945.1"/>
    <property type="molecule type" value="Genomic_DNA"/>
</dbReference>
<dbReference type="InterPro" id="IPR003593">
    <property type="entry name" value="AAA+_ATPase"/>
</dbReference>
<evidence type="ECO:0000256" key="3">
    <source>
        <dbReference type="ARBA" id="ARBA00022840"/>
    </source>
</evidence>
<dbReference type="RefSeq" id="WP_242995986.1">
    <property type="nucleotide sequence ID" value="NZ_BAAACK010000004.1"/>
</dbReference>
<reference evidence="5 6" key="1">
    <citation type="submission" date="2018-05" db="EMBL/GenBank/DDBJ databases">
        <title>The Hungate 1000. A catalogue of reference genomes from the rumen microbiome.</title>
        <authorList>
            <person name="Kelly W."/>
        </authorList>
    </citation>
    <scope>NUCLEOTIDE SEQUENCE [LARGE SCALE GENOMIC DNA]</scope>
    <source>
        <strain evidence="5 6">NLAE-zl-C242</strain>
    </source>
</reference>
<dbReference type="Pfam" id="PF00005">
    <property type="entry name" value="ABC_tran"/>
    <property type="match status" value="1"/>
</dbReference>
<keyword evidence="3 5" id="KW-0067">ATP-binding</keyword>
<dbReference type="Proteomes" id="UP000245845">
    <property type="component" value="Unassembled WGS sequence"/>
</dbReference>
<evidence type="ECO:0000313" key="6">
    <source>
        <dbReference type="Proteomes" id="UP000245845"/>
    </source>
</evidence>
<keyword evidence="6" id="KW-1185">Reference proteome</keyword>
<feature type="domain" description="ABC transporter" evidence="4">
    <location>
        <begin position="13"/>
        <end position="239"/>
    </location>
</feature>
<dbReference type="SMART" id="SM00382">
    <property type="entry name" value="AAA"/>
    <property type="match status" value="1"/>
</dbReference>
<dbReference type="PANTHER" id="PTHR42711:SF13">
    <property type="entry name" value="ABC TRANSPORTER, ATP-BINDING PROTEIN"/>
    <property type="match status" value="1"/>
</dbReference>
<protein>
    <submittedName>
        <fullName evidence="5">ABC-2 type transport system ATP-binding protein</fullName>
    </submittedName>
</protein>
<dbReference type="InterPro" id="IPR050763">
    <property type="entry name" value="ABC_transporter_ATP-binding"/>
</dbReference>
<comment type="caution">
    <text evidence="5">The sequence shown here is derived from an EMBL/GenBank/DDBJ whole genome shotgun (WGS) entry which is preliminary data.</text>
</comment>
<evidence type="ECO:0000256" key="2">
    <source>
        <dbReference type="ARBA" id="ARBA00022741"/>
    </source>
</evidence>
<dbReference type="Gene3D" id="3.40.50.300">
    <property type="entry name" value="P-loop containing nucleotide triphosphate hydrolases"/>
    <property type="match status" value="1"/>
</dbReference>
<keyword evidence="2" id="KW-0547">Nucleotide-binding</keyword>
<evidence type="ECO:0000313" key="5">
    <source>
        <dbReference type="EMBL" id="PWJ30945.1"/>
    </source>
</evidence>
<organism evidence="5 6">
    <name type="scientific">Faecalicatena orotica</name>
    <dbReference type="NCBI Taxonomy" id="1544"/>
    <lineage>
        <taxon>Bacteria</taxon>
        <taxon>Bacillati</taxon>
        <taxon>Bacillota</taxon>
        <taxon>Clostridia</taxon>
        <taxon>Lachnospirales</taxon>
        <taxon>Lachnospiraceae</taxon>
        <taxon>Faecalicatena</taxon>
    </lineage>
</organism>
<dbReference type="GO" id="GO:0016887">
    <property type="term" value="F:ATP hydrolysis activity"/>
    <property type="evidence" value="ECO:0007669"/>
    <property type="project" value="InterPro"/>
</dbReference>
<dbReference type="SUPFAM" id="SSF52540">
    <property type="entry name" value="P-loop containing nucleoside triphosphate hydrolases"/>
    <property type="match status" value="1"/>
</dbReference>
<dbReference type="InterPro" id="IPR003439">
    <property type="entry name" value="ABC_transporter-like_ATP-bd"/>
</dbReference>
<evidence type="ECO:0000256" key="1">
    <source>
        <dbReference type="ARBA" id="ARBA00022448"/>
    </source>
</evidence>
<keyword evidence="1" id="KW-0813">Transport</keyword>
<proteinExistence type="predicted"/>
<dbReference type="InterPro" id="IPR027417">
    <property type="entry name" value="P-loop_NTPase"/>
</dbReference>
<dbReference type="CDD" id="cd03230">
    <property type="entry name" value="ABC_DR_subfamily_A"/>
    <property type="match status" value="1"/>
</dbReference>
<accession>A0A2Y9BC89</accession>
<dbReference type="AlphaFoldDB" id="A0A2Y9BC89"/>
<gene>
    <name evidence="5" type="ORF">A8806_103354</name>
</gene>
<sequence length="290" mass="32708">MSDMVQTNSQEMITLSHISKKYQTEPALRDISFRVGKGEILGFLGPSGAGKTTTIKILTGQLRQTSGDAYILGRNTKEIDSSIYEQIGIVTDNSGIYENMTVYDNLKYFARILNVDQGRIEELLKRAGLWEHRKKQAGKLSKGQTQRLVLMRSVLHQPQILFLDEPTSGLDPSTAQEIHGLLKEQRDKGMAIFLTTHNMEEAAKLCDRVALLNDGNIVEIGTPREICLKYNTKKHYRILLKNQEEFVLEHSGENIKKIAAYMSDGELEVIHSCEPTLEDVFLAVTGRELR</sequence>